<feature type="non-terminal residue" evidence="1">
    <location>
        <position position="1"/>
    </location>
</feature>
<dbReference type="Proteomes" id="UP000789366">
    <property type="component" value="Unassembled WGS sequence"/>
</dbReference>
<organism evidence="1 2">
    <name type="scientific">Cetraspora pellucida</name>
    <dbReference type="NCBI Taxonomy" id="1433469"/>
    <lineage>
        <taxon>Eukaryota</taxon>
        <taxon>Fungi</taxon>
        <taxon>Fungi incertae sedis</taxon>
        <taxon>Mucoromycota</taxon>
        <taxon>Glomeromycotina</taxon>
        <taxon>Glomeromycetes</taxon>
        <taxon>Diversisporales</taxon>
        <taxon>Gigasporaceae</taxon>
        <taxon>Cetraspora</taxon>
    </lineage>
</organism>
<proteinExistence type="predicted"/>
<evidence type="ECO:0000313" key="1">
    <source>
        <dbReference type="EMBL" id="CAG8502683.1"/>
    </source>
</evidence>
<sequence>TNISQEVQFLNNNYLNTRAIALVPKKRRHIEPNMEAHREKERKIHDTRFRNGVVTGHDKKNRKPELSRVPEQVKTVEEYLTNTSNSSQVLTEQSKPNVSENSKANVLDVLPEPSTILNMEGSREIDSGNSNDLV</sequence>
<gene>
    <name evidence="1" type="ORF">SPELUC_LOCUS3090</name>
</gene>
<accession>A0ACA9KZR4</accession>
<protein>
    <submittedName>
        <fullName evidence="1">6448_t:CDS:1</fullName>
    </submittedName>
</protein>
<keyword evidence="2" id="KW-1185">Reference proteome</keyword>
<reference evidence="1" key="1">
    <citation type="submission" date="2021-06" db="EMBL/GenBank/DDBJ databases">
        <authorList>
            <person name="Kallberg Y."/>
            <person name="Tangrot J."/>
            <person name="Rosling A."/>
        </authorList>
    </citation>
    <scope>NUCLEOTIDE SEQUENCE</scope>
    <source>
        <strain evidence="1">28 12/20/2015</strain>
    </source>
</reference>
<comment type="caution">
    <text evidence="1">The sequence shown here is derived from an EMBL/GenBank/DDBJ whole genome shotgun (WGS) entry which is preliminary data.</text>
</comment>
<name>A0ACA9KZR4_9GLOM</name>
<dbReference type="EMBL" id="CAJVPW010002260">
    <property type="protein sequence ID" value="CAG8502683.1"/>
    <property type="molecule type" value="Genomic_DNA"/>
</dbReference>
<evidence type="ECO:0000313" key="2">
    <source>
        <dbReference type="Proteomes" id="UP000789366"/>
    </source>
</evidence>